<gene>
    <name evidence="1" type="primary">Necator_chrX.g24650</name>
    <name evidence="1" type="ORF">RB195_024485</name>
</gene>
<protein>
    <submittedName>
        <fullName evidence="1">Uncharacterized protein</fullName>
    </submittedName>
</protein>
<name>A0ABR1END7_NECAM</name>
<evidence type="ECO:0000313" key="1">
    <source>
        <dbReference type="EMBL" id="KAK6764181.1"/>
    </source>
</evidence>
<accession>A0ABR1END7</accession>
<proteinExistence type="predicted"/>
<evidence type="ECO:0000313" key="2">
    <source>
        <dbReference type="Proteomes" id="UP001303046"/>
    </source>
</evidence>
<organism evidence="1 2">
    <name type="scientific">Necator americanus</name>
    <name type="common">Human hookworm</name>
    <dbReference type="NCBI Taxonomy" id="51031"/>
    <lineage>
        <taxon>Eukaryota</taxon>
        <taxon>Metazoa</taxon>
        <taxon>Ecdysozoa</taxon>
        <taxon>Nematoda</taxon>
        <taxon>Chromadorea</taxon>
        <taxon>Rhabditida</taxon>
        <taxon>Rhabditina</taxon>
        <taxon>Rhabditomorpha</taxon>
        <taxon>Strongyloidea</taxon>
        <taxon>Ancylostomatidae</taxon>
        <taxon>Bunostominae</taxon>
        <taxon>Necator</taxon>
    </lineage>
</organism>
<keyword evidence="2" id="KW-1185">Reference proteome</keyword>
<reference evidence="1 2" key="1">
    <citation type="submission" date="2023-08" db="EMBL/GenBank/DDBJ databases">
        <title>A Necator americanus chromosomal reference genome.</title>
        <authorList>
            <person name="Ilik V."/>
            <person name="Petrzelkova K.J."/>
            <person name="Pardy F."/>
            <person name="Fuh T."/>
            <person name="Niatou-Singa F.S."/>
            <person name="Gouil Q."/>
            <person name="Baker L."/>
            <person name="Ritchie M.E."/>
            <person name="Jex A.R."/>
            <person name="Gazzola D."/>
            <person name="Li H."/>
            <person name="Toshio Fujiwara R."/>
            <person name="Zhan B."/>
            <person name="Aroian R.V."/>
            <person name="Pafco B."/>
            <person name="Schwarz E.M."/>
        </authorList>
    </citation>
    <scope>NUCLEOTIDE SEQUENCE [LARGE SCALE GENOMIC DNA]</scope>
    <source>
        <strain evidence="1 2">Aroian</strain>
        <tissue evidence="1">Whole animal</tissue>
    </source>
</reference>
<dbReference type="Proteomes" id="UP001303046">
    <property type="component" value="Unassembled WGS sequence"/>
</dbReference>
<sequence>MDGVPPAIPLIELQHLEDTIAFRQRSSHIIQEVLAGSHSDVDVESIEKTPSGRHDTVTLSPTVDRIRPVLYQVVSTGWGSGVILEAKNLFTIGSDHRDFHCIIPDQHAINVVSSYRGFDKSIG</sequence>
<comment type="caution">
    <text evidence="1">The sequence shown here is derived from an EMBL/GenBank/DDBJ whole genome shotgun (WGS) entry which is preliminary data.</text>
</comment>
<dbReference type="EMBL" id="JAVFWL010000006">
    <property type="protein sequence ID" value="KAK6764181.1"/>
    <property type="molecule type" value="Genomic_DNA"/>
</dbReference>